<dbReference type="GeneID" id="77730991"/>
<organism evidence="7 8">
    <name type="scientific">Dioszegia hungarica</name>
    <dbReference type="NCBI Taxonomy" id="4972"/>
    <lineage>
        <taxon>Eukaryota</taxon>
        <taxon>Fungi</taxon>
        <taxon>Dikarya</taxon>
        <taxon>Basidiomycota</taxon>
        <taxon>Agaricomycotina</taxon>
        <taxon>Tremellomycetes</taxon>
        <taxon>Tremellales</taxon>
        <taxon>Bulleribasidiaceae</taxon>
        <taxon>Dioszegia</taxon>
    </lineage>
</organism>
<comment type="similarity">
    <text evidence="2">Belongs to the RENT3 family.</text>
</comment>
<dbReference type="InterPro" id="IPR035979">
    <property type="entry name" value="RBD_domain_sf"/>
</dbReference>
<dbReference type="GO" id="GO:0005737">
    <property type="term" value="C:cytoplasm"/>
    <property type="evidence" value="ECO:0007669"/>
    <property type="project" value="TreeGrafter"/>
</dbReference>
<evidence type="ECO:0000256" key="4">
    <source>
        <dbReference type="ARBA" id="ARBA00023242"/>
    </source>
</evidence>
<dbReference type="InterPro" id="IPR005120">
    <property type="entry name" value="UPF3_dom"/>
</dbReference>
<evidence type="ECO:0000313" key="7">
    <source>
        <dbReference type="EMBL" id="KAI9638932.1"/>
    </source>
</evidence>
<dbReference type="RefSeq" id="XP_052948709.1">
    <property type="nucleotide sequence ID" value="XM_053091786.1"/>
</dbReference>
<comment type="caution">
    <text evidence="7">The sequence shown here is derived from an EMBL/GenBank/DDBJ whole genome shotgun (WGS) entry which is preliminary data.</text>
</comment>
<evidence type="ECO:0000256" key="5">
    <source>
        <dbReference type="SAM" id="MobiDB-lite"/>
    </source>
</evidence>
<dbReference type="EMBL" id="JAKWFO010000002">
    <property type="protein sequence ID" value="KAI9638932.1"/>
    <property type="molecule type" value="Genomic_DNA"/>
</dbReference>
<name>A0AA38HFB1_9TREE</name>
<dbReference type="InterPro" id="IPR039722">
    <property type="entry name" value="Upf3"/>
</dbReference>
<keyword evidence="4" id="KW-0539">Nucleus</keyword>
<evidence type="ECO:0000313" key="8">
    <source>
        <dbReference type="Proteomes" id="UP001164286"/>
    </source>
</evidence>
<dbReference type="Proteomes" id="UP001164286">
    <property type="component" value="Unassembled WGS sequence"/>
</dbReference>
<feature type="domain" description="UPF3" evidence="6">
    <location>
        <begin position="10"/>
        <end position="163"/>
    </location>
</feature>
<keyword evidence="3" id="KW-0866">Nonsense-mediated mRNA decay</keyword>
<reference evidence="7" key="1">
    <citation type="journal article" date="2022" name="G3 (Bethesda)">
        <title>High quality genome of the basidiomycete yeast Dioszegia hungarica PDD-24b-2 isolated from cloud water.</title>
        <authorList>
            <person name="Jarrige D."/>
            <person name="Haridas S."/>
            <person name="Bleykasten-Grosshans C."/>
            <person name="Joly M."/>
            <person name="Nadalig T."/>
            <person name="Sancelme M."/>
            <person name="Vuilleumier S."/>
            <person name="Grigoriev I.V."/>
            <person name="Amato P."/>
            <person name="Bringel F."/>
        </authorList>
    </citation>
    <scope>NUCLEOTIDE SEQUENCE</scope>
    <source>
        <strain evidence="7">PDD-24b-2</strain>
    </source>
</reference>
<dbReference type="Pfam" id="PF03467">
    <property type="entry name" value="Smg4_UPF3"/>
    <property type="match status" value="1"/>
</dbReference>
<dbReference type="SUPFAM" id="SSF54928">
    <property type="entry name" value="RNA-binding domain, RBD"/>
    <property type="match status" value="1"/>
</dbReference>
<dbReference type="GO" id="GO:0000184">
    <property type="term" value="P:nuclear-transcribed mRNA catabolic process, nonsense-mediated decay"/>
    <property type="evidence" value="ECO:0007669"/>
    <property type="project" value="UniProtKB-KW"/>
</dbReference>
<feature type="compositionally biased region" description="Gly residues" evidence="5">
    <location>
        <begin position="217"/>
        <end position="228"/>
    </location>
</feature>
<dbReference type="AlphaFoldDB" id="A0AA38HFB1"/>
<accession>A0AA38HFB1</accession>
<dbReference type="GO" id="GO:0005730">
    <property type="term" value="C:nucleolus"/>
    <property type="evidence" value="ECO:0007669"/>
    <property type="project" value="TreeGrafter"/>
</dbReference>
<comment type="subcellular location">
    <subcellularLocation>
        <location evidence="1">Nucleus</location>
    </subcellularLocation>
</comment>
<evidence type="ECO:0000256" key="2">
    <source>
        <dbReference type="ARBA" id="ARBA00005991"/>
    </source>
</evidence>
<dbReference type="PANTHER" id="PTHR13112:SF0">
    <property type="entry name" value="FI21285P1"/>
    <property type="match status" value="1"/>
</dbReference>
<sequence>MATKEAAAPRLKLVIRRLPPMLPEEIFWTSVAPWITASTCTWKRYIKGRPSAGPYDQAVHSRAYCLMTDVDSLVNLHRGFDGHLFRSKTGLEYQAVVEFAPVQKTPLATKAKNDARQGTIDDDLDYKSYLESLQAGPSKVVVEPSLPAARPTSTPLLEYLRSQGIKSSKKKNKTESSSTDIARNAAVAAVASSAARRNPKDQGAPLVAGKGRAVVAQGGGESPGGKAGGKSRSKKAKAAKALAQAAPAPTNTVKNFPALASGPHLRVNRADKQGGVGGEELVVVVAEASLGAEHQTWARRHLRGPIPLLPNPAGGGEEGVEQTVEAEPRRTW</sequence>
<protein>
    <submittedName>
        <fullName evidence="7">Smg-4/UPF3 family-domain-containing protein</fullName>
    </submittedName>
</protein>
<dbReference type="PANTHER" id="PTHR13112">
    <property type="entry name" value="UPF3 REGULATOR OF NONSENSE TRANSCRIPTS-LIKE PROTEIN"/>
    <property type="match status" value="1"/>
</dbReference>
<dbReference type="GO" id="GO:0003729">
    <property type="term" value="F:mRNA binding"/>
    <property type="evidence" value="ECO:0007669"/>
    <property type="project" value="TreeGrafter"/>
</dbReference>
<dbReference type="CDD" id="cd12455">
    <property type="entry name" value="RRM_like_Smg4_UPF3"/>
    <property type="match status" value="1"/>
</dbReference>
<feature type="region of interest" description="Disordered" evidence="5">
    <location>
        <begin position="215"/>
        <end position="238"/>
    </location>
</feature>
<dbReference type="GO" id="GO:0045727">
    <property type="term" value="P:positive regulation of translation"/>
    <property type="evidence" value="ECO:0007669"/>
    <property type="project" value="TreeGrafter"/>
</dbReference>
<dbReference type="InterPro" id="IPR012677">
    <property type="entry name" value="Nucleotide-bd_a/b_plait_sf"/>
</dbReference>
<evidence type="ECO:0000256" key="3">
    <source>
        <dbReference type="ARBA" id="ARBA00023161"/>
    </source>
</evidence>
<evidence type="ECO:0000259" key="6">
    <source>
        <dbReference type="Pfam" id="PF03467"/>
    </source>
</evidence>
<dbReference type="Gene3D" id="3.30.70.330">
    <property type="match status" value="1"/>
</dbReference>
<proteinExistence type="inferred from homology"/>
<feature type="region of interest" description="Disordered" evidence="5">
    <location>
        <begin position="304"/>
        <end position="332"/>
    </location>
</feature>
<feature type="compositionally biased region" description="Basic residues" evidence="5">
    <location>
        <begin position="229"/>
        <end position="238"/>
    </location>
</feature>
<gene>
    <name evidence="7" type="ORF">MKK02DRAFT_41959</name>
</gene>
<feature type="region of interest" description="Disordered" evidence="5">
    <location>
        <begin position="151"/>
        <end position="181"/>
    </location>
</feature>
<evidence type="ECO:0000256" key="1">
    <source>
        <dbReference type="ARBA" id="ARBA00004123"/>
    </source>
</evidence>
<keyword evidence="8" id="KW-1185">Reference proteome</keyword>